<proteinExistence type="inferred from homology"/>
<dbReference type="Proteomes" id="UP000664169">
    <property type="component" value="Unassembled WGS sequence"/>
</dbReference>
<dbReference type="GO" id="GO:0046872">
    <property type="term" value="F:metal ion binding"/>
    <property type="evidence" value="ECO:0007669"/>
    <property type="project" value="UniProtKB-KW"/>
</dbReference>
<keyword evidence="4" id="KW-0456">Lyase</keyword>
<name>A0A8H3IG16_9LECA</name>
<dbReference type="GO" id="GO:0016846">
    <property type="term" value="F:carbon-sulfur lyase activity"/>
    <property type="evidence" value="ECO:0007669"/>
    <property type="project" value="InterPro"/>
</dbReference>
<dbReference type="InterPro" id="IPR011057">
    <property type="entry name" value="Mss4-like_sf"/>
</dbReference>
<evidence type="ECO:0000256" key="2">
    <source>
        <dbReference type="ARBA" id="ARBA00022723"/>
    </source>
</evidence>
<evidence type="ECO:0000256" key="1">
    <source>
        <dbReference type="ARBA" id="ARBA00005495"/>
    </source>
</evidence>
<dbReference type="EMBL" id="CAJPDQ010000014">
    <property type="protein sequence ID" value="CAF9919420.1"/>
    <property type="molecule type" value="Genomic_DNA"/>
</dbReference>
<sequence>MENSTQEIVISCLCGKHQHTWALPASIKALSYGICHCNSCRKSSGGSLYQGSIEWPFSLIRVSGTDQIPDGPKTFLQQYEFGSSLHVWFCETCSTKLYWQYLKDAPKFELFPGLLPETLVESGQISLSCNLQIHIADTLDEGLSSCFFGLDGEIGLRYQGGRDSPSYIAQERHKAPPALPAIVEGECHCGQSTLKLSSRSGAKFPVELDTSKESQLLNSTHISAWALVSPEDIISVNNMPLHILEKLKSNTKDGVIGPLGVYTTDKTVIFFCNKCSASVLTQPLQSTKTSVLKVGASLLNSQAGARKEDILDWSEVQPVVLEHHNIRLDPRNF</sequence>
<comment type="similarity">
    <text evidence="1">Belongs to the Gfa family.</text>
</comment>
<dbReference type="PANTHER" id="PTHR33337:SF40">
    <property type="entry name" value="CENP-V_GFA DOMAIN-CONTAINING PROTEIN-RELATED"/>
    <property type="match status" value="1"/>
</dbReference>
<reference evidence="6" key="1">
    <citation type="submission" date="2021-03" db="EMBL/GenBank/DDBJ databases">
        <authorList>
            <person name="Tagirdzhanova G."/>
        </authorList>
    </citation>
    <scope>NUCLEOTIDE SEQUENCE</scope>
</reference>
<dbReference type="OrthoDB" id="5422068at2759"/>
<dbReference type="SUPFAM" id="SSF51316">
    <property type="entry name" value="Mss4-like"/>
    <property type="match status" value="1"/>
</dbReference>
<keyword evidence="3" id="KW-0862">Zinc</keyword>
<evidence type="ECO:0000313" key="6">
    <source>
        <dbReference type="EMBL" id="CAF9919420.1"/>
    </source>
</evidence>
<dbReference type="PANTHER" id="PTHR33337">
    <property type="entry name" value="GFA DOMAIN-CONTAINING PROTEIN"/>
    <property type="match status" value="1"/>
</dbReference>
<organism evidence="6 7">
    <name type="scientific">Gomphillus americanus</name>
    <dbReference type="NCBI Taxonomy" id="1940652"/>
    <lineage>
        <taxon>Eukaryota</taxon>
        <taxon>Fungi</taxon>
        <taxon>Dikarya</taxon>
        <taxon>Ascomycota</taxon>
        <taxon>Pezizomycotina</taxon>
        <taxon>Lecanoromycetes</taxon>
        <taxon>OSLEUM clade</taxon>
        <taxon>Ostropomycetidae</taxon>
        <taxon>Ostropales</taxon>
        <taxon>Graphidaceae</taxon>
        <taxon>Gomphilloideae</taxon>
        <taxon>Gomphillus</taxon>
    </lineage>
</organism>
<dbReference type="AlphaFoldDB" id="A0A8H3IG16"/>
<dbReference type="PROSITE" id="PS51891">
    <property type="entry name" value="CENP_V_GFA"/>
    <property type="match status" value="1"/>
</dbReference>
<evidence type="ECO:0000256" key="4">
    <source>
        <dbReference type="ARBA" id="ARBA00023239"/>
    </source>
</evidence>
<keyword evidence="2" id="KW-0479">Metal-binding</keyword>
<evidence type="ECO:0000313" key="7">
    <source>
        <dbReference type="Proteomes" id="UP000664169"/>
    </source>
</evidence>
<gene>
    <name evidence="6" type="ORF">GOMPHAMPRED_001806</name>
</gene>
<keyword evidence="7" id="KW-1185">Reference proteome</keyword>
<evidence type="ECO:0000256" key="3">
    <source>
        <dbReference type="ARBA" id="ARBA00022833"/>
    </source>
</evidence>
<dbReference type="Gene3D" id="3.90.1590.10">
    <property type="entry name" value="glutathione-dependent formaldehyde- activating enzyme (gfa)"/>
    <property type="match status" value="1"/>
</dbReference>
<protein>
    <recommendedName>
        <fullName evidence="5">CENP-V/GFA domain-containing protein</fullName>
    </recommendedName>
</protein>
<comment type="caution">
    <text evidence="6">The sequence shown here is derived from an EMBL/GenBank/DDBJ whole genome shotgun (WGS) entry which is preliminary data.</text>
</comment>
<accession>A0A8H3IG16</accession>
<dbReference type="Pfam" id="PF04828">
    <property type="entry name" value="GFA"/>
    <property type="match status" value="1"/>
</dbReference>
<feature type="domain" description="CENP-V/GFA" evidence="5">
    <location>
        <begin position="8"/>
        <end position="140"/>
    </location>
</feature>
<evidence type="ECO:0000259" key="5">
    <source>
        <dbReference type="PROSITE" id="PS51891"/>
    </source>
</evidence>
<dbReference type="InterPro" id="IPR006913">
    <property type="entry name" value="CENP-V/GFA"/>
</dbReference>